<evidence type="ECO:0000313" key="2">
    <source>
        <dbReference type="EMBL" id="EYF01795.1"/>
    </source>
</evidence>
<name>A0A017SYU9_9BACT</name>
<dbReference type="OrthoDB" id="9820577at2"/>
<organism evidence="2 3">
    <name type="scientific">Chondromyces apiculatus DSM 436</name>
    <dbReference type="NCBI Taxonomy" id="1192034"/>
    <lineage>
        <taxon>Bacteria</taxon>
        <taxon>Pseudomonadati</taxon>
        <taxon>Myxococcota</taxon>
        <taxon>Polyangia</taxon>
        <taxon>Polyangiales</taxon>
        <taxon>Polyangiaceae</taxon>
        <taxon>Chondromyces</taxon>
    </lineage>
</organism>
<feature type="signal peptide" evidence="1">
    <location>
        <begin position="1"/>
        <end position="25"/>
    </location>
</feature>
<proteinExistence type="predicted"/>
<evidence type="ECO:0000256" key="1">
    <source>
        <dbReference type="SAM" id="SignalP"/>
    </source>
</evidence>
<gene>
    <name evidence="2" type="ORF">CAP_7748</name>
</gene>
<comment type="caution">
    <text evidence="2">The sequence shown here is derived from an EMBL/GenBank/DDBJ whole genome shotgun (WGS) entry which is preliminary data.</text>
</comment>
<keyword evidence="1" id="KW-0732">Signal</keyword>
<dbReference type="AlphaFoldDB" id="A0A017SYU9"/>
<dbReference type="EMBL" id="ASRX01000071">
    <property type="protein sequence ID" value="EYF01795.1"/>
    <property type="molecule type" value="Genomic_DNA"/>
</dbReference>
<dbReference type="RefSeq" id="WP_044248640.1">
    <property type="nucleotide sequence ID" value="NZ_ASRX01000071.1"/>
</dbReference>
<evidence type="ECO:0000313" key="3">
    <source>
        <dbReference type="Proteomes" id="UP000019678"/>
    </source>
</evidence>
<keyword evidence="3" id="KW-1185">Reference proteome</keyword>
<accession>A0A017SYU9</accession>
<dbReference type="Proteomes" id="UP000019678">
    <property type="component" value="Unassembled WGS sequence"/>
</dbReference>
<protein>
    <submittedName>
        <fullName evidence="2">Uncharacterized protein</fullName>
    </submittedName>
</protein>
<reference evidence="2 3" key="1">
    <citation type="submission" date="2013-05" db="EMBL/GenBank/DDBJ databases">
        <title>Genome assembly of Chondromyces apiculatus DSM 436.</title>
        <authorList>
            <person name="Sharma G."/>
            <person name="Khatri I."/>
            <person name="Kaur C."/>
            <person name="Mayilraj S."/>
            <person name="Subramanian S."/>
        </authorList>
    </citation>
    <scope>NUCLEOTIDE SEQUENCE [LARGE SCALE GENOMIC DNA]</scope>
    <source>
        <strain evidence="2 3">DSM 436</strain>
    </source>
</reference>
<sequence>MRIHELFCAASLLVGTLFFSGASRANPNYFEYKTNYPPVGNNGEINGSLGAGTARSFVASGLMGAKFFGNANVAGQEGALLNACKSITPANSTWPERCSFGQFQTVLNDTFGQNWFAKSYSPSQQSIAINAQLNALRIYQSPSLVPIYGQADHWATVYEMRVDLNMGEALVYVKFYDGGPEVLPGTPAGEQESDGGWNYYEDGVGQASGATWKTTFYKVLTSVGTSDPYYNKYLVAYDPPSKSPQLLAMDTERIQSMSTTLVPFPGIVAATERMDAGLAEARVWDAIFLAGIDDDPLFWSALEKGTAGEAREIHGYKPSGEVWDYFLVPILINDGEVSAMVQLAKSDGALEQIWIPSKPLPFLGISRQEAFARAAEMLLPDETLAGGELTWDPALNDAHCRSPLLPYYQFDIHGKEGELRGGVIVALDDGVARGVKALTPQREISAGW</sequence>
<feature type="chain" id="PRO_5001500018" evidence="1">
    <location>
        <begin position="26"/>
        <end position="448"/>
    </location>
</feature>